<proteinExistence type="predicted"/>
<dbReference type="RefSeq" id="WP_353900248.1">
    <property type="nucleotide sequence ID" value="NZ_CP158970.1"/>
</dbReference>
<dbReference type="EMBL" id="JBHSQQ010000007">
    <property type="protein sequence ID" value="MFC5940443.1"/>
    <property type="molecule type" value="Genomic_DNA"/>
</dbReference>
<sequence>MTRIDTAVSPGDLDRAPAGALARLATEIRALHRRMHPADVVVVDVPCGVLAMGRHEVPALAMLFEHHDADPSTAAVAWERAAGYLATGRLERG</sequence>
<gene>
    <name evidence="1" type="ORF">ACFPZ4_02990</name>
</gene>
<organism evidence="1 2">
    <name type="scientific">Micromonospora harpali</name>
    <dbReference type="NCBI Taxonomy" id="1490225"/>
    <lineage>
        <taxon>Bacteria</taxon>
        <taxon>Bacillati</taxon>
        <taxon>Actinomycetota</taxon>
        <taxon>Actinomycetes</taxon>
        <taxon>Micromonosporales</taxon>
        <taxon>Micromonosporaceae</taxon>
        <taxon>Micromonospora</taxon>
    </lineage>
</organism>
<keyword evidence="2" id="KW-1185">Reference proteome</keyword>
<evidence type="ECO:0000313" key="1">
    <source>
        <dbReference type="EMBL" id="MFC5940443.1"/>
    </source>
</evidence>
<accession>A0ABW1HIK8</accession>
<comment type="caution">
    <text evidence="1">The sequence shown here is derived from an EMBL/GenBank/DDBJ whole genome shotgun (WGS) entry which is preliminary data.</text>
</comment>
<name>A0ABW1HIK8_9ACTN</name>
<dbReference type="Proteomes" id="UP001596207">
    <property type="component" value="Unassembled WGS sequence"/>
</dbReference>
<evidence type="ECO:0000313" key="2">
    <source>
        <dbReference type="Proteomes" id="UP001596207"/>
    </source>
</evidence>
<reference evidence="2" key="1">
    <citation type="journal article" date="2019" name="Int. J. Syst. Evol. Microbiol.">
        <title>The Global Catalogue of Microorganisms (GCM) 10K type strain sequencing project: providing services to taxonomists for standard genome sequencing and annotation.</title>
        <authorList>
            <consortium name="The Broad Institute Genomics Platform"/>
            <consortium name="The Broad Institute Genome Sequencing Center for Infectious Disease"/>
            <person name="Wu L."/>
            <person name="Ma J."/>
        </authorList>
    </citation>
    <scope>NUCLEOTIDE SEQUENCE [LARGE SCALE GENOMIC DNA]</scope>
    <source>
        <strain evidence="2">CGMCC 4.7173</strain>
    </source>
</reference>
<protein>
    <submittedName>
        <fullName evidence="1">Uncharacterized protein</fullName>
    </submittedName>
</protein>